<comment type="caution">
    <text evidence="2">The sequence shown here is derived from an EMBL/GenBank/DDBJ whole genome shotgun (WGS) entry which is preliminary data.</text>
</comment>
<dbReference type="Gene3D" id="3.40.1440.10">
    <property type="entry name" value="GIY-YIG endonuclease"/>
    <property type="match status" value="1"/>
</dbReference>
<reference evidence="3" key="1">
    <citation type="journal article" date="2019" name="Int. J. Syst. Evol. Microbiol.">
        <title>The Global Catalogue of Microorganisms (GCM) 10K type strain sequencing project: providing services to taxonomists for standard genome sequencing and annotation.</title>
        <authorList>
            <consortium name="The Broad Institute Genomics Platform"/>
            <consortium name="The Broad Institute Genome Sequencing Center for Infectious Disease"/>
            <person name="Wu L."/>
            <person name="Ma J."/>
        </authorList>
    </citation>
    <scope>NUCLEOTIDE SEQUENCE [LARGE SCALE GENOMIC DNA]</scope>
    <source>
        <strain evidence="3">JCM 16083</strain>
    </source>
</reference>
<feature type="domain" description="GIY-YIG" evidence="1">
    <location>
        <begin position="1"/>
        <end position="76"/>
    </location>
</feature>
<dbReference type="RefSeq" id="WP_343790091.1">
    <property type="nucleotide sequence ID" value="NZ_BAAAFH010000022.1"/>
</dbReference>
<dbReference type="PROSITE" id="PS50164">
    <property type="entry name" value="GIY_YIG"/>
    <property type="match status" value="1"/>
</dbReference>
<dbReference type="EMBL" id="BAAAFH010000022">
    <property type="protein sequence ID" value="GAA0876702.1"/>
    <property type="molecule type" value="Genomic_DNA"/>
</dbReference>
<evidence type="ECO:0000313" key="2">
    <source>
        <dbReference type="EMBL" id="GAA0876702.1"/>
    </source>
</evidence>
<sequence>MFVTYVLYSKKYDKIYIGYTANLIDRFHSHNQLATKGHTLKFRPWEVAIVVFFDNKRGAMKHEKQLKYSRGRAYIRQQIQQLID</sequence>
<organism evidence="2 3">
    <name type="scientific">Wandonia haliotis</name>
    <dbReference type="NCBI Taxonomy" id="574963"/>
    <lineage>
        <taxon>Bacteria</taxon>
        <taxon>Pseudomonadati</taxon>
        <taxon>Bacteroidota</taxon>
        <taxon>Flavobacteriia</taxon>
        <taxon>Flavobacteriales</taxon>
        <taxon>Crocinitomicaceae</taxon>
        <taxon>Wandonia</taxon>
    </lineage>
</organism>
<dbReference type="Proteomes" id="UP001501126">
    <property type="component" value="Unassembled WGS sequence"/>
</dbReference>
<protein>
    <recommendedName>
        <fullName evidence="1">GIY-YIG domain-containing protein</fullName>
    </recommendedName>
</protein>
<dbReference type="InterPro" id="IPR035901">
    <property type="entry name" value="GIY-YIG_endonuc_sf"/>
</dbReference>
<gene>
    <name evidence="2" type="ORF">GCM10009118_31120</name>
</gene>
<dbReference type="SUPFAM" id="SSF82771">
    <property type="entry name" value="GIY-YIG endonuclease"/>
    <property type="match status" value="1"/>
</dbReference>
<proteinExistence type="predicted"/>
<accession>A0ABP3Y7F0</accession>
<evidence type="ECO:0000259" key="1">
    <source>
        <dbReference type="PROSITE" id="PS50164"/>
    </source>
</evidence>
<keyword evidence="3" id="KW-1185">Reference proteome</keyword>
<evidence type="ECO:0000313" key="3">
    <source>
        <dbReference type="Proteomes" id="UP001501126"/>
    </source>
</evidence>
<dbReference type="Pfam" id="PF01541">
    <property type="entry name" value="GIY-YIG"/>
    <property type="match status" value="1"/>
</dbReference>
<dbReference type="InterPro" id="IPR000305">
    <property type="entry name" value="GIY-YIG_endonuc"/>
</dbReference>
<name>A0ABP3Y7F0_9FLAO</name>